<reference evidence="1" key="1">
    <citation type="submission" date="2017-10" db="EMBL/GenBank/DDBJ databases">
        <title>Draft genome sequence of the planktic cyanobacteria Tychonema bourrellyi isolated from alpine lentic freshwater.</title>
        <authorList>
            <person name="Tett A."/>
            <person name="Armanini F."/>
            <person name="Asnicar F."/>
            <person name="Boscaini A."/>
            <person name="Pasolli E."/>
            <person name="Zolfo M."/>
            <person name="Donati C."/>
            <person name="Salmaso N."/>
            <person name="Segata N."/>
        </authorList>
    </citation>
    <scope>NUCLEOTIDE SEQUENCE</scope>
    <source>
        <strain evidence="1">FEM_GT703</strain>
    </source>
</reference>
<evidence type="ECO:0000313" key="1">
    <source>
        <dbReference type="EMBL" id="PHX55461.1"/>
    </source>
</evidence>
<evidence type="ECO:0000313" key="2">
    <source>
        <dbReference type="Proteomes" id="UP000226442"/>
    </source>
</evidence>
<proteinExistence type="predicted"/>
<dbReference type="Proteomes" id="UP000226442">
    <property type="component" value="Unassembled WGS sequence"/>
</dbReference>
<keyword evidence="2" id="KW-1185">Reference proteome</keyword>
<name>A0A2G4F129_9CYAN</name>
<comment type="caution">
    <text evidence="1">The sequence shown here is derived from an EMBL/GenBank/DDBJ whole genome shotgun (WGS) entry which is preliminary data.</text>
</comment>
<gene>
    <name evidence="1" type="ORF">CP500_010805</name>
</gene>
<organism evidence="1 2">
    <name type="scientific">Tychonema bourrellyi FEM_GT703</name>
    <dbReference type="NCBI Taxonomy" id="2040638"/>
    <lineage>
        <taxon>Bacteria</taxon>
        <taxon>Bacillati</taxon>
        <taxon>Cyanobacteriota</taxon>
        <taxon>Cyanophyceae</taxon>
        <taxon>Oscillatoriophycideae</taxon>
        <taxon>Oscillatoriales</taxon>
        <taxon>Microcoleaceae</taxon>
        <taxon>Tychonema</taxon>
    </lineage>
</organism>
<protein>
    <submittedName>
        <fullName evidence="1">Uncharacterized protein</fullName>
    </submittedName>
</protein>
<accession>A0A2G4F129</accession>
<sequence>MGSISFCRVPTISCPYNFAVGTKAKPCPLYHSGAAGIEMKPLQFLSFYLPTADKKAHQSILNEKITDARCLVKYSMALKA</sequence>
<dbReference type="EMBL" id="NXIB02000052">
    <property type="protein sequence ID" value="PHX55461.1"/>
    <property type="molecule type" value="Genomic_DNA"/>
</dbReference>
<dbReference type="AlphaFoldDB" id="A0A2G4F129"/>